<evidence type="ECO:0000313" key="2">
    <source>
        <dbReference type="Proteomes" id="UP001375240"/>
    </source>
</evidence>
<evidence type="ECO:0000313" key="1">
    <source>
        <dbReference type="EMBL" id="KAK6337956.1"/>
    </source>
</evidence>
<dbReference type="EMBL" id="JAVHNQ010000010">
    <property type="protein sequence ID" value="KAK6337956.1"/>
    <property type="molecule type" value="Genomic_DNA"/>
</dbReference>
<comment type="caution">
    <text evidence="1">The sequence shown here is derived from an EMBL/GenBank/DDBJ whole genome shotgun (WGS) entry which is preliminary data.</text>
</comment>
<proteinExistence type="predicted"/>
<organism evidence="1 2">
    <name type="scientific">Orbilia brochopaga</name>
    <dbReference type="NCBI Taxonomy" id="3140254"/>
    <lineage>
        <taxon>Eukaryota</taxon>
        <taxon>Fungi</taxon>
        <taxon>Dikarya</taxon>
        <taxon>Ascomycota</taxon>
        <taxon>Pezizomycotina</taxon>
        <taxon>Orbiliomycetes</taxon>
        <taxon>Orbiliales</taxon>
        <taxon>Orbiliaceae</taxon>
        <taxon>Orbilia</taxon>
    </lineage>
</organism>
<reference evidence="1 2" key="1">
    <citation type="submission" date="2019-10" db="EMBL/GenBank/DDBJ databases">
        <authorList>
            <person name="Palmer J.M."/>
        </authorList>
    </citation>
    <scope>NUCLEOTIDE SEQUENCE [LARGE SCALE GENOMIC DNA]</scope>
    <source>
        <strain evidence="1 2">TWF696</strain>
    </source>
</reference>
<keyword evidence="2" id="KW-1185">Reference proteome</keyword>
<gene>
    <name evidence="1" type="ORF">TWF696_001429</name>
</gene>
<name>A0AAV9UCM5_9PEZI</name>
<protein>
    <recommendedName>
        <fullName evidence="3">PIN domain-containing protein</fullName>
    </recommendedName>
</protein>
<accession>A0AAV9UCM5</accession>
<dbReference type="Proteomes" id="UP001375240">
    <property type="component" value="Unassembled WGS sequence"/>
</dbReference>
<dbReference type="AlphaFoldDB" id="A0AAV9UCM5"/>
<sequence>MHVSIHDLQAIRRSLTNLSPYTAEAHVAEAVVLNRTPHKKNSKKLRAYLLQRDLIRQEHPDILGGARSAARSAVLLLSDHDDAFAEAQKRGILVIDGVSTTRESAGLESRVLRSQFKTVVRKQSMQGAAKAAKKRETTELNWEGMLQKSKHDVTLACEGHTDGLAFVTGDIKFYRHFKVGLDMAGVTTYLVLPEWLESKMTTTPPSIVL</sequence>
<evidence type="ECO:0008006" key="3">
    <source>
        <dbReference type="Google" id="ProtNLM"/>
    </source>
</evidence>